<name>A0A1S9ZHE7_9GAMM</name>
<dbReference type="Proteomes" id="UP000190322">
    <property type="component" value="Unassembled WGS sequence"/>
</dbReference>
<comment type="caution">
    <text evidence="2">The sequence shown here is derived from an EMBL/GenBank/DDBJ whole genome shotgun (WGS) entry which is preliminary data.</text>
</comment>
<feature type="transmembrane region" description="Helical" evidence="1">
    <location>
        <begin position="12"/>
        <end position="33"/>
    </location>
</feature>
<dbReference type="EMBL" id="MUXT01000009">
    <property type="protein sequence ID" value="OOR82949.1"/>
    <property type="molecule type" value="Genomic_DNA"/>
</dbReference>
<reference evidence="2 3" key="1">
    <citation type="submission" date="2017-02" db="EMBL/GenBank/DDBJ databases">
        <title>Draft genome sequence of Moraxella canis CCUG 8415A type strain.</title>
        <authorList>
            <person name="Engstrom-Jakobsson H."/>
            <person name="Salva-Serra F."/>
            <person name="Thorell K."/>
            <person name="Gonzales-Siles L."/>
            <person name="Karlsson R."/>
            <person name="Boulund F."/>
            <person name="Engstrand L."/>
            <person name="Moore E."/>
        </authorList>
    </citation>
    <scope>NUCLEOTIDE SEQUENCE [LARGE SCALE GENOMIC DNA]</scope>
    <source>
        <strain evidence="2 3">CCUG 8415A</strain>
    </source>
</reference>
<organism evidence="2 3">
    <name type="scientific">Moraxella canis</name>
    <dbReference type="NCBI Taxonomy" id="90239"/>
    <lineage>
        <taxon>Bacteria</taxon>
        <taxon>Pseudomonadati</taxon>
        <taxon>Pseudomonadota</taxon>
        <taxon>Gammaproteobacteria</taxon>
        <taxon>Moraxellales</taxon>
        <taxon>Moraxellaceae</taxon>
        <taxon>Moraxella</taxon>
    </lineage>
</organism>
<keyword evidence="1" id="KW-0812">Transmembrane</keyword>
<evidence type="ECO:0000313" key="3">
    <source>
        <dbReference type="Proteomes" id="UP000190322"/>
    </source>
</evidence>
<sequence length="64" mass="7500">MKKPSQVSEWAWFFVAKNFITFIILGKQLFIFMVKLANFTPIFLVFHRFNAASVMPLMQKTGEL</sequence>
<proteinExistence type="predicted"/>
<gene>
    <name evidence="2" type="ORF">B0180_08725</name>
</gene>
<keyword evidence="1" id="KW-0472">Membrane</keyword>
<protein>
    <submittedName>
        <fullName evidence="2">Uncharacterized protein</fullName>
    </submittedName>
</protein>
<keyword evidence="1" id="KW-1133">Transmembrane helix</keyword>
<accession>A0A1S9ZHE7</accession>
<dbReference type="AlphaFoldDB" id="A0A1S9ZHE7"/>
<evidence type="ECO:0000256" key="1">
    <source>
        <dbReference type="SAM" id="Phobius"/>
    </source>
</evidence>
<evidence type="ECO:0000313" key="2">
    <source>
        <dbReference type="EMBL" id="OOR82949.1"/>
    </source>
</evidence>